<dbReference type="HOGENOM" id="CLU_132509_0_0_4"/>
<feature type="compositionally biased region" description="Basic and acidic residues" evidence="1">
    <location>
        <begin position="61"/>
        <end position="76"/>
    </location>
</feature>
<dbReference type="AlphaFoldDB" id="A0A0E1VRF0"/>
<feature type="region of interest" description="Disordered" evidence="1">
    <location>
        <begin position="52"/>
        <end position="121"/>
    </location>
</feature>
<feature type="compositionally biased region" description="Basic and acidic residues" evidence="1">
    <location>
        <begin position="98"/>
        <end position="116"/>
    </location>
</feature>
<dbReference type="Proteomes" id="UP000001812">
    <property type="component" value="Chromosome II"/>
</dbReference>
<evidence type="ECO:0000256" key="1">
    <source>
        <dbReference type="SAM" id="MobiDB-lite"/>
    </source>
</evidence>
<dbReference type="EMBL" id="CM000833">
    <property type="protein sequence ID" value="EET03475.1"/>
    <property type="molecule type" value="Genomic_DNA"/>
</dbReference>
<protein>
    <submittedName>
        <fullName evidence="2">Uncharacterized protein</fullName>
    </submittedName>
</protein>
<accession>A0A0E1VRF0</accession>
<sequence>MRCDAMRCVFGRVAAPIVERDARRHRNRARGRFARANTAEPSCKLLLRRRATRAAPTQRTRLGDVQRSRDGARNGEGDDVAMANVPSRRGCSAAPARGWREGERGIRSRKKQEPQGKARMGVPYLRLDSRRLVYF</sequence>
<organism evidence="2">
    <name type="scientific">Burkholderia pseudomallei 1710a</name>
    <dbReference type="NCBI Taxonomy" id="320371"/>
    <lineage>
        <taxon>Bacteria</taxon>
        <taxon>Pseudomonadati</taxon>
        <taxon>Pseudomonadota</taxon>
        <taxon>Betaproteobacteria</taxon>
        <taxon>Burkholderiales</taxon>
        <taxon>Burkholderiaceae</taxon>
        <taxon>Burkholderia</taxon>
        <taxon>pseudomallei group</taxon>
    </lineage>
</organism>
<gene>
    <name evidence="2" type="ORF">BURPS1710A_A0926</name>
</gene>
<evidence type="ECO:0000313" key="2">
    <source>
        <dbReference type="EMBL" id="EET03475.1"/>
    </source>
</evidence>
<proteinExistence type="predicted"/>
<name>A0A0E1VRF0_BURPE</name>
<reference evidence="2" key="1">
    <citation type="submission" date="2009-05" db="EMBL/GenBank/DDBJ databases">
        <authorList>
            <person name="Harkins D.M."/>
            <person name="DeShazer D."/>
            <person name="Woods D.E."/>
            <person name="Brinkac L.M."/>
            <person name="Brown K.A."/>
            <person name="Hung G.C."/>
            <person name="Tuanyok A."/>
            <person name="Zhang B."/>
            <person name="Nierman W.C."/>
        </authorList>
    </citation>
    <scope>NUCLEOTIDE SEQUENCE [LARGE SCALE GENOMIC DNA]</scope>
    <source>
        <strain evidence="2">1710a</strain>
    </source>
</reference>